<evidence type="ECO:0000256" key="1">
    <source>
        <dbReference type="SAM" id="MobiDB-lite"/>
    </source>
</evidence>
<dbReference type="InParanoid" id="A0A0C2WIW5"/>
<accession>A0A0C2WIW5</accession>
<gene>
    <name evidence="2" type="ORF">M378DRAFT_181917</name>
</gene>
<sequence>MDLVSKASSSKRKREDEFPSTAGVPVIKPAAKGAWRITLGKPIPQGKCDRCRLDRYECVQTKATARTCDHCHNLRQGCNYDGVSITGRAKVLRKEAGKGKGKSRAIVKDDADEEGGSDSESSGEDGRQRGKDPEEAQQNEPAYGAPERVDEGYGPGNVER</sequence>
<reference evidence="2 3" key="1">
    <citation type="submission" date="2014-04" db="EMBL/GenBank/DDBJ databases">
        <title>Evolutionary Origins and Diversification of the Mycorrhizal Mutualists.</title>
        <authorList>
            <consortium name="DOE Joint Genome Institute"/>
            <consortium name="Mycorrhizal Genomics Consortium"/>
            <person name="Kohler A."/>
            <person name="Kuo A."/>
            <person name="Nagy L.G."/>
            <person name="Floudas D."/>
            <person name="Copeland A."/>
            <person name="Barry K.W."/>
            <person name="Cichocki N."/>
            <person name="Veneault-Fourrey C."/>
            <person name="LaButti K."/>
            <person name="Lindquist E.A."/>
            <person name="Lipzen A."/>
            <person name="Lundell T."/>
            <person name="Morin E."/>
            <person name="Murat C."/>
            <person name="Riley R."/>
            <person name="Ohm R."/>
            <person name="Sun H."/>
            <person name="Tunlid A."/>
            <person name="Henrissat B."/>
            <person name="Grigoriev I.V."/>
            <person name="Hibbett D.S."/>
            <person name="Martin F."/>
        </authorList>
    </citation>
    <scope>NUCLEOTIDE SEQUENCE [LARGE SCALE GENOMIC DNA]</scope>
    <source>
        <strain evidence="2 3">Koide BX008</strain>
    </source>
</reference>
<dbReference type="HOGENOM" id="CLU_1651710_0_0_1"/>
<evidence type="ECO:0000313" key="2">
    <source>
        <dbReference type="EMBL" id="KIL56596.1"/>
    </source>
</evidence>
<feature type="region of interest" description="Disordered" evidence="1">
    <location>
        <begin position="1"/>
        <end position="21"/>
    </location>
</feature>
<dbReference type="Proteomes" id="UP000054549">
    <property type="component" value="Unassembled WGS sequence"/>
</dbReference>
<keyword evidence="3" id="KW-1185">Reference proteome</keyword>
<dbReference type="EMBL" id="KN818413">
    <property type="protein sequence ID" value="KIL56596.1"/>
    <property type="molecule type" value="Genomic_DNA"/>
</dbReference>
<protein>
    <recommendedName>
        <fullName evidence="4">Zn(2)-C6 fungal-type domain-containing protein</fullName>
    </recommendedName>
</protein>
<dbReference type="AlphaFoldDB" id="A0A0C2WIW5"/>
<feature type="compositionally biased region" description="Basic and acidic residues" evidence="1">
    <location>
        <begin position="124"/>
        <end position="134"/>
    </location>
</feature>
<feature type="compositionally biased region" description="Acidic residues" evidence="1">
    <location>
        <begin position="110"/>
        <end position="123"/>
    </location>
</feature>
<evidence type="ECO:0000313" key="3">
    <source>
        <dbReference type="Proteomes" id="UP000054549"/>
    </source>
</evidence>
<name>A0A0C2WIW5_AMAMK</name>
<proteinExistence type="predicted"/>
<evidence type="ECO:0008006" key="4">
    <source>
        <dbReference type="Google" id="ProtNLM"/>
    </source>
</evidence>
<organism evidence="2 3">
    <name type="scientific">Amanita muscaria (strain Koide BX008)</name>
    <dbReference type="NCBI Taxonomy" id="946122"/>
    <lineage>
        <taxon>Eukaryota</taxon>
        <taxon>Fungi</taxon>
        <taxon>Dikarya</taxon>
        <taxon>Basidiomycota</taxon>
        <taxon>Agaricomycotina</taxon>
        <taxon>Agaricomycetes</taxon>
        <taxon>Agaricomycetidae</taxon>
        <taxon>Agaricales</taxon>
        <taxon>Pluteineae</taxon>
        <taxon>Amanitaceae</taxon>
        <taxon>Amanita</taxon>
    </lineage>
</organism>
<feature type="region of interest" description="Disordered" evidence="1">
    <location>
        <begin position="93"/>
        <end position="160"/>
    </location>
</feature>